<name>A0A553QLP4_9TELE</name>
<keyword evidence="4 5" id="KW-0238">DNA-binding</keyword>
<protein>
    <recommendedName>
        <fullName evidence="8">THAP-type domain-containing protein</fullName>
    </recommendedName>
</protein>
<feature type="compositionally biased region" description="Polar residues" evidence="7">
    <location>
        <begin position="133"/>
        <end position="147"/>
    </location>
</feature>
<keyword evidence="2 5" id="KW-0863">Zinc-finger</keyword>
<dbReference type="PANTHER" id="PTHR47577:SF1">
    <property type="entry name" value="THAP DOMAIN-CONTAINING PROTEIN 6"/>
    <property type="match status" value="1"/>
</dbReference>
<comment type="caution">
    <text evidence="9">The sequence shown here is derived from an EMBL/GenBank/DDBJ whole genome shotgun (WGS) entry which is preliminary data.</text>
</comment>
<evidence type="ECO:0000256" key="5">
    <source>
        <dbReference type="PROSITE-ProRule" id="PRU00309"/>
    </source>
</evidence>
<dbReference type="GO" id="GO:0008270">
    <property type="term" value="F:zinc ion binding"/>
    <property type="evidence" value="ECO:0007669"/>
    <property type="project" value="UniProtKB-KW"/>
</dbReference>
<gene>
    <name evidence="9" type="ORF">DNTS_021963</name>
</gene>
<accession>A0A553QLP4</accession>
<evidence type="ECO:0000256" key="7">
    <source>
        <dbReference type="SAM" id="MobiDB-lite"/>
    </source>
</evidence>
<organism evidence="9 10">
    <name type="scientific">Danionella cerebrum</name>
    <dbReference type="NCBI Taxonomy" id="2873325"/>
    <lineage>
        <taxon>Eukaryota</taxon>
        <taxon>Metazoa</taxon>
        <taxon>Chordata</taxon>
        <taxon>Craniata</taxon>
        <taxon>Vertebrata</taxon>
        <taxon>Euteleostomi</taxon>
        <taxon>Actinopterygii</taxon>
        <taxon>Neopterygii</taxon>
        <taxon>Teleostei</taxon>
        <taxon>Ostariophysi</taxon>
        <taxon>Cypriniformes</taxon>
        <taxon>Danionidae</taxon>
        <taxon>Danioninae</taxon>
        <taxon>Danionella</taxon>
    </lineage>
</organism>
<feature type="compositionally biased region" description="Polar residues" evidence="7">
    <location>
        <begin position="112"/>
        <end position="125"/>
    </location>
</feature>
<dbReference type="SMART" id="SM00980">
    <property type="entry name" value="THAP"/>
    <property type="match status" value="1"/>
</dbReference>
<keyword evidence="1" id="KW-0479">Metal-binding</keyword>
<evidence type="ECO:0000256" key="1">
    <source>
        <dbReference type="ARBA" id="ARBA00022723"/>
    </source>
</evidence>
<dbReference type="GO" id="GO:0003677">
    <property type="term" value="F:DNA binding"/>
    <property type="evidence" value="ECO:0007669"/>
    <property type="project" value="UniProtKB-UniRule"/>
</dbReference>
<sequence length="210" mass="24080">MPVSCAAWGCTNCYTKENRSRGMTFHRLPKKLEMREQWVAAIRREGISRCKHWVLCSNHFKPEDFDRTGQTVRIRDGVIPSVFDFPPHLKNIVSKRAARPSRKDTSEKSELPTLNTVSESPTEGEQSLAKPCSQETTSETTEMNTDHSYALSPSLKDLKAKLSNALGRVESLEREMRNMKDRERRAKRNFICLLRDLKGKKIKVSKISRA</sequence>
<evidence type="ECO:0000256" key="2">
    <source>
        <dbReference type="ARBA" id="ARBA00022771"/>
    </source>
</evidence>
<feature type="domain" description="THAP-type" evidence="8">
    <location>
        <begin position="1"/>
        <end position="83"/>
    </location>
</feature>
<evidence type="ECO:0000256" key="6">
    <source>
        <dbReference type="SAM" id="Coils"/>
    </source>
</evidence>
<reference evidence="9 10" key="1">
    <citation type="journal article" date="2019" name="Sci. Data">
        <title>Hybrid genome assembly and annotation of Danionella translucida.</title>
        <authorList>
            <person name="Kadobianskyi M."/>
            <person name="Schulze L."/>
            <person name="Schuelke M."/>
            <person name="Judkewitz B."/>
        </authorList>
    </citation>
    <scope>NUCLEOTIDE SEQUENCE [LARGE SCALE GENOMIC DNA]</scope>
    <source>
        <strain evidence="9 10">Bolton</strain>
    </source>
</reference>
<feature type="region of interest" description="Disordered" evidence="7">
    <location>
        <begin position="95"/>
        <end position="148"/>
    </location>
</feature>
<dbReference type="InterPro" id="IPR006612">
    <property type="entry name" value="THAP_Znf"/>
</dbReference>
<proteinExistence type="predicted"/>
<dbReference type="PROSITE" id="PS50950">
    <property type="entry name" value="ZF_THAP"/>
    <property type="match status" value="1"/>
</dbReference>
<dbReference type="PANTHER" id="PTHR47577">
    <property type="entry name" value="THAP DOMAIN-CONTAINING PROTEIN 6"/>
    <property type="match status" value="1"/>
</dbReference>
<keyword evidence="3" id="KW-0862">Zinc</keyword>
<dbReference type="OrthoDB" id="7312725at2759"/>
<dbReference type="AlphaFoldDB" id="A0A553QLP4"/>
<keyword evidence="6" id="KW-0175">Coiled coil</keyword>
<evidence type="ECO:0000313" key="10">
    <source>
        <dbReference type="Proteomes" id="UP000316079"/>
    </source>
</evidence>
<feature type="compositionally biased region" description="Basic and acidic residues" evidence="7">
    <location>
        <begin position="101"/>
        <end position="110"/>
    </location>
</feature>
<evidence type="ECO:0000313" key="9">
    <source>
        <dbReference type="EMBL" id="TRY90893.1"/>
    </source>
</evidence>
<dbReference type="Proteomes" id="UP000316079">
    <property type="component" value="Unassembled WGS sequence"/>
</dbReference>
<dbReference type="SUPFAM" id="SSF57716">
    <property type="entry name" value="Glucocorticoid receptor-like (DNA-binding domain)"/>
    <property type="match status" value="1"/>
</dbReference>
<evidence type="ECO:0000256" key="3">
    <source>
        <dbReference type="ARBA" id="ARBA00022833"/>
    </source>
</evidence>
<dbReference type="Gene3D" id="6.20.210.20">
    <property type="entry name" value="THAP domain"/>
    <property type="match status" value="1"/>
</dbReference>
<dbReference type="SMART" id="SM00692">
    <property type="entry name" value="DM3"/>
    <property type="match status" value="1"/>
</dbReference>
<keyword evidence="10" id="KW-1185">Reference proteome</keyword>
<dbReference type="EMBL" id="SRMA01025790">
    <property type="protein sequence ID" value="TRY90893.1"/>
    <property type="molecule type" value="Genomic_DNA"/>
</dbReference>
<dbReference type="InterPro" id="IPR038441">
    <property type="entry name" value="THAP_Znf_sf"/>
</dbReference>
<feature type="coiled-coil region" evidence="6">
    <location>
        <begin position="155"/>
        <end position="189"/>
    </location>
</feature>
<dbReference type="Pfam" id="PF05485">
    <property type="entry name" value="THAP"/>
    <property type="match status" value="1"/>
</dbReference>
<evidence type="ECO:0000259" key="8">
    <source>
        <dbReference type="PROSITE" id="PS50950"/>
    </source>
</evidence>
<evidence type="ECO:0000256" key="4">
    <source>
        <dbReference type="ARBA" id="ARBA00023125"/>
    </source>
</evidence>